<reference evidence="2" key="1">
    <citation type="submission" date="2021-02" db="EMBL/GenBank/DDBJ databases">
        <title>Genome sequence of Rhodospirillales sp. strain TMPK1 isolated from soil.</title>
        <authorList>
            <person name="Nakai R."/>
            <person name="Kusada H."/>
            <person name="Tamaki H."/>
        </authorList>
    </citation>
    <scope>NUCLEOTIDE SEQUENCE</scope>
    <source>
        <strain evidence="2">TMPK1</strain>
    </source>
</reference>
<dbReference type="SUPFAM" id="SSF48537">
    <property type="entry name" value="Phospholipase C/P1 nuclease"/>
    <property type="match status" value="1"/>
</dbReference>
<dbReference type="Gene3D" id="1.10.575.10">
    <property type="entry name" value="P1 Nuclease"/>
    <property type="match status" value="1"/>
</dbReference>
<evidence type="ECO:0000313" key="3">
    <source>
        <dbReference type="Proteomes" id="UP000681075"/>
    </source>
</evidence>
<keyword evidence="1" id="KW-0732">Signal</keyword>
<comment type="caution">
    <text evidence="2">The sequence shown here is derived from an EMBL/GenBank/DDBJ whole genome shotgun (WGS) entry which is preliminary data.</text>
</comment>
<name>A0A8S8X737_9PROT</name>
<evidence type="ECO:0008006" key="4">
    <source>
        <dbReference type="Google" id="ProtNLM"/>
    </source>
</evidence>
<feature type="chain" id="PRO_5035794262" description="S1/P1 Nuclease" evidence="1">
    <location>
        <begin position="24"/>
        <end position="339"/>
    </location>
</feature>
<dbReference type="EMBL" id="BOPV01000001">
    <property type="protein sequence ID" value="GIL38054.1"/>
    <property type="molecule type" value="Genomic_DNA"/>
</dbReference>
<feature type="signal peptide" evidence="1">
    <location>
        <begin position="1"/>
        <end position="23"/>
    </location>
</feature>
<gene>
    <name evidence="2" type="ORF">TMPK1_02910</name>
</gene>
<organism evidence="2 3">
    <name type="scientific">Roseiterribacter gracilis</name>
    <dbReference type="NCBI Taxonomy" id="2812848"/>
    <lineage>
        <taxon>Bacteria</taxon>
        <taxon>Pseudomonadati</taxon>
        <taxon>Pseudomonadota</taxon>
        <taxon>Alphaproteobacteria</taxon>
        <taxon>Rhodospirillales</taxon>
        <taxon>Roseiterribacteraceae</taxon>
        <taxon>Roseiterribacter</taxon>
    </lineage>
</organism>
<dbReference type="AlphaFoldDB" id="A0A8S8X737"/>
<protein>
    <recommendedName>
        <fullName evidence="4">S1/P1 Nuclease</fullName>
    </recommendedName>
</protein>
<keyword evidence="3" id="KW-1185">Reference proteome</keyword>
<evidence type="ECO:0000256" key="1">
    <source>
        <dbReference type="SAM" id="SignalP"/>
    </source>
</evidence>
<dbReference type="GO" id="GO:0016788">
    <property type="term" value="F:hydrolase activity, acting on ester bonds"/>
    <property type="evidence" value="ECO:0007669"/>
    <property type="project" value="InterPro"/>
</dbReference>
<proteinExistence type="predicted"/>
<evidence type="ECO:0000313" key="2">
    <source>
        <dbReference type="EMBL" id="GIL38054.1"/>
    </source>
</evidence>
<dbReference type="Proteomes" id="UP000681075">
    <property type="component" value="Unassembled WGS sequence"/>
</dbReference>
<dbReference type="InterPro" id="IPR008947">
    <property type="entry name" value="PLipase_C/P1_nuclease_dom_sf"/>
</dbReference>
<sequence length="339" mass="37391">MAHGRIRALLAVTCALVANDAYAWGSKGHEIVGMLGAEAFPREVPAFLRTSSAIATIASFATELDRSKGAGTTHDRERDPGHYVDFDDAGKAEGAVPLTALPDTREAYDTALRAEKKTQYRAGYLPYSLVDGFQQLVKDFGYYRAALVGERTAKTKEDRAFFAKDRARRELLTLRDLGVWSHYVGDASQPLHVTSHYNGWGDFPNPNKYSTDKTLHSRFESAFVRDNIKVADVRAAMHPYDPCGCGVADRTVRYLGRTLAHVETVYQMEARAPFAKGPAADDEVQFVTQRLADGASELRDYVVEAWRLSALSTVGYPTISVAAIERGEVQLTRQSFGAE</sequence>
<accession>A0A8S8X737</accession>